<evidence type="ECO:0000313" key="4">
    <source>
        <dbReference type="Proteomes" id="UP001150217"/>
    </source>
</evidence>
<dbReference type="Pfam" id="PF03932">
    <property type="entry name" value="CutC"/>
    <property type="match status" value="1"/>
</dbReference>
<keyword evidence="4" id="KW-1185">Reference proteome</keyword>
<dbReference type="InterPro" id="IPR036822">
    <property type="entry name" value="CutC-like_dom_sf"/>
</dbReference>
<dbReference type="PANTHER" id="PTHR12598">
    <property type="entry name" value="COPPER HOMEOSTASIS PROTEIN CUTC"/>
    <property type="match status" value="1"/>
</dbReference>
<organism evidence="3 4">
    <name type="scientific">Lentinula lateritia</name>
    <dbReference type="NCBI Taxonomy" id="40482"/>
    <lineage>
        <taxon>Eukaryota</taxon>
        <taxon>Fungi</taxon>
        <taxon>Dikarya</taxon>
        <taxon>Basidiomycota</taxon>
        <taxon>Agaricomycotina</taxon>
        <taxon>Agaricomycetes</taxon>
        <taxon>Agaricomycetidae</taxon>
        <taxon>Agaricales</taxon>
        <taxon>Marasmiineae</taxon>
        <taxon>Omphalotaceae</taxon>
        <taxon>Lentinula</taxon>
    </lineage>
</organism>
<sequence length="302" mass="32523">MAYIPICNDPKLSSINTFSFPFPYYIDVLMARILVEVCVDSVESAMNAVRGGAHRLELCGNLGLGGGTTPSLGLLKEVRKAIESFKVPLMVMIRPRTGDFLYSESEMQVMLEDIRIFKENGVVGFVFGVLTGEGRVDVARTQSLINASLPGQVCFHRAFDMTRDANEAISDIGRMHGVSRILTSGQGKSVSGSLEVLASLLGTTQNGSSGPIIMPGSGISPDTIGHVLDILLPLGLSEIHLSAGNWMEGGMSFRREGMGMGVGGKGDWGSWKTNERIVGEVIALSNSRVLEVWALKTRLLME</sequence>
<dbReference type="InterPro" id="IPR005627">
    <property type="entry name" value="CutC-like"/>
</dbReference>
<dbReference type="Proteomes" id="UP001150217">
    <property type="component" value="Unassembled WGS sequence"/>
</dbReference>
<evidence type="ECO:0000313" key="3">
    <source>
        <dbReference type="EMBL" id="KAJ4485134.1"/>
    </source>
</evidence>
<evidence type="ECO:0000256" key="1">
    <source>
        <dbReference type="ARBA" id="ARBA00007768"/>
    </source>
</evidence>
<dbReference type="Gene3D" id="3.20.20.380">
    <property type="entry name" value="Copper homeostasis (CutC) domain"/>
    <property type="match status" value="1"/>
</dbReference>
<proteinExistence type="inferred from homology"/>
<name>A0ABQ8VB92_9AGAR</name>
<reference evidence="3" key="1">
    <citation type="submission" date="2022-08" db="EMBL/GenBank/DDBJ databases">
        <title>A Global Phylogenomic Analysis of the Shiitake Genus Lentinula.</title>
        <authorList>
            <consortium name="DOE Joint Genome Institute"/>
            <person name="Sierra-Patev S."/>
            <person name="Min B."/>
            <person name="Naranjo-Ortiz M."/>
            <person name="Looney B."/>
            <person name="Konkel Z."/>
            <person name="Slot J.C."/>
            <person name="Sakamoto Y."/>
            <person name="Steenwyk J.L."/>
            <person name="Rokas A."/>
            <person name="Carro J."/>
            <person name="Camarero S."/>
            <person name="Ferreira P."/>
            <person name="Molpeceres G."/>
            <person name="Ruiz-Duenas F.J."/>
            <person name="Serrano A."/>
            <person name="Henrissat B."/>
            <person name="Drula E."/>
            <person name="Hughes K.W."/>
            <person name="Mata J.L."/>
            <person name="Ishikawa N.K."/>
            <person name="Vargas-Isla R."/>
            <person name="Ushijima S."/>
            <person name="Smith C.A."/>
            <person name="Ahrendt S."/>
            <person name="Andreopoulos W."/>
            <person name="He G."/>
            <person name="Labutti K."/>
            <person name="Lipzen A."/>
            <person name="Ng V."/>
            <person name="Riley R."/>
            <person name="Sandor L."/>
            <person name="Barry K."/>
            <person name="Martinez A.T."/>
            <person name="Xiao Y."/>
            <person name="Gibbons J.G."/>
            <person name="Terashima K."/>
            <person name="Grigoriev I.V."/>
            <person name="Hibbett D.S."/>
        </authorList>
    </citation>
    <scope>NUCLEOTIDE SEQUENCE</scope>
    <source>
        <strain evidence="3">RHP3577 ss4</strain>
    </source>
</reference>
<evidence type="ECO:0000256" key="2">
    <source>
        <dbReference type="ARBA" id="ARBA00019014"/>
    </source>
</evidence>
<comment type="caution">
    <text evidence="3">The sequence shown here is derived from an EMBL/GenBank/DDBJ whole genome shotgun (WGS) entry which is preliminary data.</text>
</comment>
<accession>A0ABQ8VB92</accession>
<dbReference type="SUPFAM" id="SSF110395">
    <property type="entry name" value="CutC-like"/>
    <property type="match status" value="1"/>
</dbReference>
<dbReference type="EMBL" id="JANVFT010000051">
    <property type="protein sequence ID" value="KAJ4485134.1"/>
    <property type="molecule type" value="Genomic_DNA"/>
</dbReference>
<gene>
    <name evidence="3" type="ORF">C8R41DRAFT_440801</name>
</gene>
<dbReference type="PANTHER" id="PTHR12598:SF0">
    <property type="entry name" value="COPPER HOMEOSTASIS PROTEIN CUTC HOMOLOG"/>
    <property type="match status" value="1"/>
</dbReference>
<dbReference type="HAMAP" id="MF_00795">
    <property type="entry name" value="CutC"/>
    <property type="match status" value="1"/>
</dbReference>
<protein>
    <recommendedName>
        <fullName evidence="2">Copper homeostasis protein cutC homolog</fullName>
    </recommendedName>
</protein>
<comment type="similarity">
    <text evidence="1">Belongs to the CutC family.</text>
</comment>